<reference evidence="3 4" key="1">
    <citation type="journal article" date="2015" name="Genome Biol. Evol.">
        <title>Comparative Genomics of a Bacterivorous Green Alga Reveals Evolutionary Causalities and Consequences of Phago-Mixotrophic Mode of Nutrition.</title>
        <authorList>
            <person name="Burns J.A."/>
            <person name="Paasch A."/>
            <person name="Narechania A."/>
            <person name="Kim E."/>
        </authorList>
    </citation>
    <scope>NUCLEOTIDE SEQUENCE [LARGE SCALE GENOMIC DNA]</scope>
    <source>
        <strain evidence="3 4">PLY_AMNH</strain>
    </source>
</reference>
<feature type="compositionally biased region" description="Low complexity" evidence="2">
    <location>
        <begin position="379"/>
        <end position="399"/>
    </location>
</feature>
<keyword evidence="4" id="KW-1185">Reference proteome</keyword>
<feature type="region of interest" description="Disordered" evidence="2">
    <location>
        <begin position="366"/>
        <end position="399"/>
    </location>
</feature>
<evidence type="ECO:0000256" key="1">
    <source>
        <dbReference type="SAM" id="Coils"/>
    </source>
</evidence>
<dbReference type="AlphaFoldDB" id="A0AAE0F209"/>
<organism evidence="3 4">
    <name type="scientific">Cymbomonas tetramitiformis</name>
    <dbReference type="NCBI Taxonomy" id="36881"/>
    <lineage>
        <taxon>Eukaryota</taxon>
        <taxon>Viridiplantae</taxon>
        <taxon>Chlorophyta</taxon>
        <taxon>Pyramimonadophyceae</taxon>
        <taxon>Pyramimonadales</taxon>
        <taxon>Pyramimonadaceae</taxon>
        <taxon>Cymbomonas</taxon>
    </lineage>
</organism>
<dbReference type="EMBL" id="LGRX02028052">
    <property type="protein sequence ID" value="KAK3248467.1"/>
    <property type="molecule type" value="Genomic_DNA"/>
</dbReference>
<protein>
    <recommendedName>
        <fullName evidence="5">Basal body-orientation factor 1</fullName>
    </recommendedName>
</protein>
<sequence>MVGKEGGKDEVSSTAYIILAENQRKKKALQETKTKCEELLAENRLLLEEREANHQETYEVTEFLRKEILRKNEKIASLEALLEQREIQVESEKAQFIKHAETKVNELKTQWGARETELVSQVEYLQKELNSLKEFKERQMEIEAEMERLREDNEELRQAQEAKAAELERKFIEQNTKLKKEYEQKLEELKKSSEEDIDERLDASVKRILQQNRRMAEELRLHVQETDELQREKRLLEDEKKRLMREVEIKREMEEQYAKRGSKQSREIRENAQKVASLEKSLGQMMKDFEGERSALKTQSKEELDAAKVEQNGLRRLLKLKTRELNNIRRLAQEVVRQRSDVESFLIDSLSYVREQVADERKTNLVQERSSGGLPNINSPSGQGSSSGRPGASGGSAASKLDIRDLTWEDREKVMRLLFSKINNSSQQSYFGQLPPHSFDMPYDMPYAQALEDSGHQSEAGPAQVV</sequence>
<accession>A0AAE0F209</accession>
<evidence type="ECO:0000256" key="2">
    <source>
        <dbReference type="SAM" id="MobiDB-lite"/>
    </source>
</evidence>
<dbReference type="PANTHER" id="PTHR14845">
    <property type="entry name" value="COILED-COIL DOMAIN-CONTAINING 166"/>
    <property type="match status" value="1"/>
</dbReference>
<evidence type="ECO:0008006" key="5">
    <source>
        <dbReference type="Google" id="ProtNLM"/>
    </source>
</evidence>
<feature type="region of interest" description="Disordered" evidence="2">
    <location>
        <begin position="444"/>
        <end position="466"/>
    </location>
</feature>
<gene>
    <name evidence="3" type="ORF">CYMTET_42066</name>
</gene>
<evidence type="ECO:0000313" key="3">
    <source>
        <dbReference type="EMBL" id="KAK3248467.1"/>
    </source>
</evidence>
<comment type="caution">
    <text evidence="3">The sequence shown here is derived from an EMBL/GenBank/DDBJ whole genome shotgun (WGS) entry which is preliminary data.</text>
</comment>
<dbReference type="Proteomes" id="UP001190700">
    <property type="component" value="Unassembled WGS sequence"/>
</dbReference>
<evidence type="ECO:0000313" key="4">
    <source>
        <dbReference type="Proteomes" id="UP001190700"/>
    </source>
</evidence>
<feature type="coiled-coil region" evidence="1">
    <location>
        <begin position="125"/>
        <end position="256"/>
    </location>
</feature>
<proteinExistence type="predicted"/>
<dbReference type="PANTHER" id="PTHR14845:SF0">
    <property type="entry name" value="DUF4515 DOMAIN-CONTAINING PROTEIN"/>
    <property type="match status" value="1"/>
</dbReference>
<feature type="coiled-coil region" evidence="1">
    <location>
        <begin position="19"/>
        <end position="95"/>
    </location>
</feature>
<name>A0AAE0F209_9CHLO</name>
<keyword evidence="1" id="KW-0175">Coiled coil</keyword>